<dbReference type="PANTHER" id="PTHR43745:SF2">
    <property type="entry name" value="NITROREDUCTASE MJ1384-RELATED"/>
    <property type="match status" value="1"/>
</dbReference>
<sequence>MQKRQVETDEPATLRISGNALHLSDGVGVTLLDDQIVLENRATGASKAFSREAIPLLDLFMDWIEPDDFVSRAFEQGGEAESVNRAIGVLHDLLELDVLTVRAEDLRGTRLRAPGAGWGDAMRFLLATRTSRETIFAPPAEFNAALAEKAAVTRQASAFMEYPAAPFSPLSEPRMTASRGEPSFPKTMLNRRTARRYADHPLTEAQLSSLLKFAWGMIKSVPNPLGDVFVRKTSPSGGSLHPVEVYPIVLNVDGIERGIYHYSVRRHGLERLWTGDAHEWIAKACGDQEWVREAAVIFLCSAFLPRTAWKYDFSRVARAVMAEIGFSGQSLLLTASWLGLGAFTTIALRDELFEDLLGFDPLREPVFAVFGVGALEPDIVDHSRPRTENQDEAGAL</sequence>
<dbReference type="EMBL" id="WOAD01000009">
    <property type="protein sequence ID" value="MUI35964.1"/>
    <property type="molecule type" value="Genomic_DNA"/>
</dbReference>
<dbReference type="NCBIfam" id="TIGR03605">
    <property type="entry name" value="antibiot_sagB"/>
    <property type="match status" value="1"/>
</dbReference>
<feature type="domain" description="Nitroreductase" evidence="1">
    <location>
        <begin position="190"/>
        <end position="373"/>
    </location>
</feature>
<dbReference type="InterPro" id="IPR000415">
    <property type="entry name" value="Nitroreductase-like"/>
</dbReference>
<organism evidence="2 3">
    <name type="scientific">Pseudomonas aeruginosa</name>
    <dbReference type="NCBI Taxonomy" id="287"/>
    <lineage>
        <taxon>Bacteria</taxon>
        <taxon>Pseudomonadati</taxon>
        <taxon>Pseudomonadota</taxon>
        <taxon>Gammaproteobacteria</taxon>
        <taxon>Pseudomonadales</taxon>
        <taxon>Pseudomonadaceae</taxon>
        <taxon>Pseudomonas</taxon>
    </lineage>
</organism>
<evidence type="ECO:0000259" key="1">
    <source>
        <dbReference type="Pfam" id="PF00881"/>
    </source>
</evidence>
<dbReference type="PANTHER" id="PTHR43745">
    <property type="entry name" value="NITROREDUCTASE MJ1384-RELATED"/>
    <property type="match status" value="1"/>
</dbReference>
<dbReference type="Pfam" id="PF00881">
    <property type="entry name" value="Nitroreductase"/>
    <property type="match status" value="1"/>
</dbReference>
<evidence type="ECO:0000313" key="3">
    <source>
        <dbReference type="Proteomes" id="UP000433532"/>
    </source>
</evidence>
<dbReference type="Gene3D" id="3.40.109.10">
    <property type="entry name" value="NADH Oxidase"/>
    <property type="match status" value="1"/>
</dbReference>
<dbReference type="InterPro" id="IPR052544">
    <property type="entry name" value="Bacteriocin_Proc_Enz"/>
</dbReference>
<dbReference type="CDD" id="cd02142">
    <property type="entry name" value="McbC_SagB-like_oxidoreductase"/>
    <property type="match status" value="1"/>
</dbReference>
<name>A0A0V6RGQ3_PSEAI</name>
<protein>
    <submittedName>
        <fullName evidence="2">SagB/ThcOx family dehydrogenase</fullName>
    </submittedName>
</protein>
<dbReference type="SUPFAM" id="SSF55469">
    <property type="entry name" value="FMN-dependent nitroreductase-like"/>
    <property type="match status" value="1"/>
</dbReference>
<dbReference type="GO" id="GO:0016491">
    <property type="term" value="F:oxidoreductase activity"/>
    <property type="evidence" value="ECO:0007669"/>
    <property type="project" value="InterPro"/>
</dbReference>
<gene>
    <name evidence="2" type="ORF">GNQ48_13175</name>
</gene>
<comment type="caution">
    <text evidence="2">The sequence shown here is derived from an EMBL/GenBank/DDBJ whole genome shotgun (WGS) entry which is preliminary data.</text>
</comment>
<dbReference type="RefSeq" id="WP_003130266.1">
    <property type="nucleotide sequence ID" value="NZ_BBQK01000010.1"/>
</dbReference>
<dbReference type="InterPro" id="IPR029479">
    <property type="entry name" value="Nitroreductase"/>
</dbReference>
<dbReference type="Proteomes" id="UP000433532">
    <property type="component" value="Unassembled WGS sequence"/>
</dbReference>
<dbReference type="AlphaFoldDB" id="A0A0V6RGQ3"/>
<reference evidence="2 3" key="1">
    <citation type="submission" date="2019-11" db="EMBL/GenBank/DDBJ databases">
        <title>Genomes of ocular Pseudomonas aeruginosa isolates.</title>
        <authorList>
            <person name="Khan M."/>
            <person name="Rice S.A."/>
            <person name="Willcox M.D.P."/>
            <person name="Stapleton F."/>
        </authorList>
    </citation>
    <scope>NUCLEOTIDE SEQUENCE [LARGE SCALE GENOMIC DNA]</scope>
    <source>
        <strain evidence="2 3">PA221</strain>
    </source>
</reference>
<evidence type="ECO:0000313" key="2">
    <source>
        <dbReference type="EMBL" id="MUI35964.1"/>
    </source>
</evidence>
<dbReference type="InterPro" id="IPR020051">
    <property type="entry name" value="SagB-type_dehydrogenase"/>
</dbReference>
<accession>A0A0V6RGQ3</accession>
<proteinExistence type="predicted"/>